<dbReference type="Proteomes" id="UP001143330">
    <property type="component" value="Unassembled WGS sequence"/>
</dbReference>
<feature type="transmembrane region" description="Helical" evidence="1">
    <location>
        <begin position="93"/>
        <end position="113"/>
    </location>
</feature>
<dbReference type="RefSeq" id="WP_213363590.1">
    <property type="nucleotide sequence ID" value="NZ_BSFM01000021.1"/>
</dbReference>
<reference evidence="2" key="2">
    <citation type="submission" date="2023-01" db="EMBL/GenBank/DDBJ databases">
        <authorList>
            <person name="Sun Q."/>
            <person name="Evtushenko L."/>
        </authorList>
    </citation>
    <scope>NUCLEOTIDE SEQUENCE</scope>
    <source>
        <strain evidence="2">VKM B-2789</strain>
    </source>
</reference>
<dbReference type="AlphaFoldDB" id="A0A9W6JZ41"/>
<dbReference type="InterPro" id="IPR008523">
    <property type="entry name" value="DUF805"/>
</dbReference>
<keyword evidence="1" id="KW-1133">Transmembrane helix</keyword>
<accession>A0A9W6JZ41</accession>
<evidence type="ECO:0000313" key="2">
    <source>
        <dbReference type="EMBL" id="GLK86535.1"/>
    </source>
</evidence>
<gene>
    <name evidence="2" type="primary">yhaH</name>
    <name evidence="2" type="ORF">GCM10017653_46050</name>
</gene>
<name>A0A9W6JZ41_9HYPH</name>
<evidence type="ECO:0000313" key="3">
    <source>
        <dbReference type="Proteomes" id="UP001143330"/>
    </source>
</evidence>
<protein>
    <submittedName>
        <fullName evidence="2">Inner membrane protein YhaH</fullName>
    </submittedName>
</protein>
<dbReference type="PANTHER" id="PTHR34980:SF2">
    <property type="entry name" value="INNER MEMBRANE PROTEIN YHAH-RELATED"/>
    <property type="match status" value="1"/>
</dbReference>
<dbReference type="EMBL" id="BSFM01000021">
    <property type="protein sequence ID" value="GLK86535.1"/>
    <property type="molecule type" value="Genomic_DNA"/>
</dbReference>
<reference evidence="2" key="1">
    <citation type="journal article" date="2014" name="Int. J. Syst. Evol. Microbiol.">
        <title>Complete genome sequence of Corynebacterium casei LMG S-19264T (=DSM 44701T), isolated from a smear-ripened cheese.</title>
        <authorList>
            <consortium name="US DOE Joint Genome Institute (JGI-PGF)"/>
            <person name="Walter F."/>
            <person name="Albersmeier A."/>
            <person name="Kalinowski J."/>
            <person name="Ruckert C."/>
        </authorList>
    </citation>
    <scope>NUCLEOTIDE SEQUENCE</scope>
    <source>
        <strain evidence="2">VKM B-2789</strain>
    </source>
</reference>
<sequence>MGFTQAISSVLGKYATFQGRAPRSEYWWWALFTILLNWVLGLVDLALFGAFSFIATGDVHMFTPLTTLVGVLLILPSIAVGARRFHDMDRTGWWLLIGLTGIGALVIFFWFMFKGTEGPNRFGPDPLARY</sequence>
<keyword evidence="1" id="KW-0812">Transmembrane</keyword>
<proteinExistence type="predicted"/>
<dbReference type="PANTHER" id="PTHR34980">
    <property type="entry name" value="INNER MEMBRANE PROTEIN-RELATED-RELATED"/>
    <property type="match status" value="1"/>
</dbReference>
<keyword evidence="1" id="KW-0472">Membrane</keyword>
<dbReference type="GO" id="GO:0005886">
    <property type="term" value="C:plasma membrane"/>
    <property type="evidence" value="ECO:0007669"/>
    <property type="project" value="TreeGrafter"/>
</dbReference>
<feature type="transmembrane region" description="Helical" evidence="1">
    <location>
        <begin position="61"/>
        <end position="81"/>
    </location>
</feature>
<keyword evidence="3" id="KW-1185">Reference proteome</keyword>
<feature type="transmembrane region" description="Helical" evidence="1">
    <location>
        <begin position="26"/>
        <end position="55"/>
    </location>
</feature>
<comment type="caution">
    <text evidence="2">The sequence shown here is derived from an EMBL/GenBank/DDBJ whole genome shotgun (WGS) entry which is preliminary data.</text>
</comment>
<evidence type="ECO:0000256" key="1">
    <source>
        <dbReference type="SAM" id="Phobius"/>
    </source>
</evidence>
<organism evidence="2 3">
    <name type="scientific">Ancylobacter defluvii</name>
    <dbReference type="NCBI Taxonomy" id="1282440"/>
    <lineage>
        <taxon>Bacteria</taxon>
        <taxon>Pseudomonadati</taxon>
        <taxon>Pseudomonadota</taxon>
        <taxon>Alphaproteobacteria</taxon>
        <taxon>Hyphomicrobiales</taxon>
        <taxon>Xanthobacteraceae</taxon>
        <taxon>Ancylobacter</taxon>
    </lineage>
</organism>
<dbReference type="Pfam" id="PF05656">
    <property type="entry name" value="DUF805"/>
    <property type="match status" value="1"/>
</dbReference>